<sequence length="163" mass="17092">MRIGTLLATGLGAAAAGALGGLATRSSIGTWYPTLRKPRYVPPNVVFPIAWNVLYATIAGTSAQAIDRLRADGRDAEADAYVRALAANYVLNGAWSWVFFKWHRLPAAAALAGVLALSSADLARRAASADPKLGAALAPYPAWTSFATVMSADIARLNRGGQH</sequence>
<accession>A0A1X1R9F5</accession>
<evidence type="ECO:0000313" key="7">
    <source>
        <dbReference type="Proteomes" id="UP000193484"/>
    </source>
</evidence>
<dbReference type="AlphaFoldDB" id="A0A1X1R9F5"/>
<dbReference type="PANTHER" id="PTHR10057:SF0">
    <property type="entry name" value="TRANSLOCATOR PROTEIN"/>
    <property type="match status" value="1"/>
</dbReference>
<keyword evidence="3" id="KW-0812">Transmembrane</keyword>
<dbReference type="Gene3D" id="1.20.1260.100">
    <property type="entry name" value="TspO/MBR protein"/>
    <property type="match status" value="1"/>
</dbReference>
<proteinExistence type="inferred from homology"/>
<dbReference type="GO" id="GO:0016020">
    <property type="term" value="C:membrane"/>
    <property type="evidence" value="ECO:0007669"/>
    <property type="project" value="UniProtKB-SubCell"/>
</dbReference>
<dbReference type="Proteomes" id="UP000193484">
    <property type="component" value="Unassembled WGS sequence"/>
</dbReference>
<keyword evidence="5" id="KW-0472">Membrane</keyword>
<dbReference type="InterPro" id="IPR038330">
    <property type="entry name" value="TspO/MBR-related_sf"/>
</dbReference>
<organism evidence="6 7">
    <name type="scientific">Mycolicibacterium fallax</name>
    <name type="common">Mycobacterium fallax</name>
    <dbReference type="NCBI Taxonomy" id="1793"/>
    <lineage>
        <taxon>Bacteria</taxon>
        <taxon>Bacillati</taxon>
        <taxon>Actinomycetota</taxon>
        <taxon>Actinomycetes</taxon>
        <taxon>Mycobacteriales</taxon>
        <taxon>Mycobacteriaceae</taxon>
        <taxon>Mycolicibacterium</taxon>
    </lineage>
</organism>
<gene>
    <name evidence="6" type="ORF">AWC04_13275</name>
</gene>
<dbReference type="GO" id="GO:0033013">
    <property type="term" value="P:tetrapyrrole metabolic process"/>
    <property type="evidence" value="ECO:0007669"/>
    <property type="project" value="UniProtKB-ARBA"/>
</dbReference>
<dbReference type="OrthoDB" id="9795496at2"/>
<keyword evidence="4" id="KW-1133">Transmembrane helix</keyword>
<protein>
    <submittedName>
        <fullName evidence="6">TspO protein</fullName>
    </submittedName>
</protein>
<reference evidence="6 7" key="1">
    <citation type="submission" date="2016-01" db="EMBL/GenBank/DDBJ databases">
        <title>The new phylogeny of the genus Mycobacterium.</title>
        <authorList>
            <person name="Tarcisio F."/>
            <person name="Conor M."/>
            <person name="Antonella G."/>
            <person name="Elisabetta G."/>
            <person name="Giulia F.S."/>
            <person name="Sara T."/>
            <person name="Anna F."/>
            <person name="Clotilde B."/>
            <person name="Roberto B."/>
            <person name="Veronica D.S."/>
            <person name="Fabio R."/>
            <person name="Monica P."/>
            <person name="Olivier J."/>
            <person name="Enrico T."/>
            <person name="Nicola S."/>
        </authorList>
    </citation>
    <scope>NUCLEOTIDE SEQUENCE [LARGE SCALE GENOMIC DNA]</scope>
    <source>
        <strain evidence="6 7">DSM 44179</strain>
    </source>
</reference>
<evidence type="ECO:0000256" key="1">
    <source>
        <dbReference type="ARBA" id="ARBA00004141"/>
    </source>
</evidence>
<comment type="subcellular location">
    <subcellularLocation>
        <location evidence="1">Membrane</location>
        <topology evidence="1">Multi-pass membrane protein</topology>
    </subcellularLocation>
</comment>
<dbReference type="EMBL" id="LQOJ01000043">
    <property type="protein sequence ID" value="ORV01794.1"/>
    <property type="molecule type" value="Genomic_DNA"/>
</dbReference>
<dbReference type="InterPro" id="IPR004307">
    <property type="entry name" value="TspO_MBR"/>
</dbReference>
<name>A0A1X1R9F5_MYCFA</name>
<keyword evidence="7" id="KW-1185">Reference proteome</keyword>
<dbReference type="FunFam" id="1.20.1260.100:FF:000001">
    <property type="entry name" value="translocator protein 2"/>
    <property type="match status" value="1"/>
</dbReference>
<comment type="caution">
    <text evidence="6">The sequence shown here is derived from an EMBL/GenBank/DDBJ whole genome shotgun (WGS) entry which is preliminary data.</text>
</comment>
<evidence type="ECO:0000256" key="2">
    <source>
        <dbReference type="ARBA" id="ARBA00007524"/>
    </source>
</evidence>
<dbReference type="PANTHER" id="PTHR10057">
    <property type="entry name" value="PERIPHERAL-TYPE BENZODIAZEPINE RECEPTOR"/>
    <property type="match status" value="1"/>
</dbReference>
<dbReference type="CDD" id="cd15904">
    <property type="entry name" value="TSPO_MBR"/>
    <property type="match status" value="1"/>
</dbReference>
<dbReference type="RefSeq" id="WP_085097215.1">
    <property type="nucleotide sequence ID" value="NZ_AP022603.1"/>
</dbReference>
<evidence type="ECO:0000256" key="3">
    <source>
        <dbReference type="ARBA" id="ARBA00022692"/>
    </source>
</evidence>
<dbReference type="PIRSF" id="PIRSF005859">
    <property type="entry name" value="PBR"/>
    <property type="match status" value="1"/>
</dbReference>
<evidence type="ECO:0000256" key="4">
    <source>
        <dbReference type="ARBA" id="ARBA00022989"/>
    </source>
</evidence>
<dbReference type="Pfam" id="PF03073">
    <property type="entry name" value="TspO_MBR"/>
    <property type="match status" value="1"/>
</dbReference>
<comment type="similarity">
    <text evidence="2">Belongs to the TspO/BZRP family.</text>
</comment>
<evidence type="ECO:0000313" key="6">
    <source>
        <dbReference type="EMBL" id="ORV01794.1"/>
    </source>
</evidence>
<evidence type="ECO:0000256" key="5">
    <source>
        <dbReference type="ARBA" id="ARBA00023136"/>
    </source>
</evidence>
<dbReference type="STRING" id="1793.AWC04_13275"/>